<dbReference type="Proteomes" id="UP000000238">
    <property type="component" value="Chromosome"/>
</dbReference>
<protein>
    <submittedName>
        <fullName evidence="1">Uncharacterized protein</fullName>
    </submittedName>
</protein>
<evidence type="ECO:0000313" key="2">
    <source>
        <dbReference type="Proteomes" id="UP000000238"/>
    </source>
</evidence>
<dbReference type="EMBL" id="CP000155">
    <property type="protein sequence ID" value="ABC29706.1"/>
    <property type="molecule type" value="Genomic_DNA"/>
</dbReference>
<accession>Q2SI18</accession>
<dbReference type="HOGENOM" id="CLU_3025973_0_0_6"/>
<proteinExistence type="predicted"/>
<dbReference type="STRING" id="349521.HCH_02934"/>
<dbReference type="AlphaFoldDB" id="Q2SI18"/>
<dbReference type="KEGG" id="hch:HCH_02934"/>
<reference evidence="1 2" key="1">
    <citation type="journal article" date="2005" name="Nucleic Acids Res.">
        <title>Genomic blueprint of Hahella chejuensis, a marine microbe producing an algicidal agent.</title>
        <authorList>
            <person name="Jeong H."/>
            <person name="Yim J.H."/>
            <person name="Lee C."/>
            <person name="Choi S.-H."/>
            <person name="Park Y.K."/>
            <person name="Yoon S.H."/>
            <person name="Hur C.-G."/>
            <person name="Kang H.-Y."/>
            <person name="Kim D."/>
            <person name="Lee H.H."/>
            <person name="Park K.H."/>
            <person name="Park S.-H."/>
            <person name="Park H.-S."/>
            <person name="Lee H.K."/>
            <person name="Oh T.K."/>
            <person name="Kim J.F."/>
        </authorList>
    </citation>
    <scope>NUCLEOTIDE SEQUENCE [LARGE SCALE GENOMIC DNA]</scope>
    <source>
        <strain evidence="1 2">KCTC 2396</strain>
    </source>
</reference>
<organism evidence="1 2">
    <name type="scientific">Hahella chejuensis (strain KCTC 2396)</name>
    <dbReference type="NCBI Taxonomy" id="349521"/>
    <lineage>
        <taxon>Bacteria</taxon>
        <taxon>Pseudomonadati</taxon>
        <taxon>Pseudomonadota</taxon>
        <taxon>Gammaproteobacteria</taxon>
        <taxon>Oceanospirillales</taxon>
        <taxon>Hahellaceae</taxon>
        <taxon>Hahella</taxon>
    </lineage>
</organism>
<sequence length="55" mass="6507">MISCLVEPAEYRRDGFEVFDGAQRKAIFEAIMYLHDFEIYPLDEQEMAGAKRYWG</sequence>
<gene>
    <name evidence="1" type="ordered locus">HCH_02934</name>
</gene>
<keyword evidence="2" id="KW-1185">Reference proteome</keyword>
<name>Q2SI18_HAHCH</name>
<evidence type="ECO:0000313" key="1">
    <source>
        <dbReference type="EMBL" id="ABC29706.1"/>
    </source>
</evidence>